<dbReference type="GO" id="GO:0016846">
    <property type="term" value="F:carbon-sulfur lyase activity"/>
    <property type="evidence" value="ECO:0007669"/>
    <property type="project" value="InterPro"/>
</dbReference>
<accession>A0A8H4J2W3</accession>
<gene>
    <name evidence="6" type="ORF">GTA08_BOTSDO13034</name>
</gene>
<keyword evidence="3" id="KW-0862">Zinc</keyword>
<dbReference type="EMBL" id="WWBZ02000009">
    <property type="protein sequence ID" value="KAF4311714.1"/>
    <property type="molecule type" value="Genomic_DNA"/>
</dbReference>
<dbReference type="GO" id="GO:0046872">
    <property type="term" value="F:metal ion binding"/>
    <property type="evidence" value="ECO:0007669"/>
    <property type="project" value="UniProtKB-KW"/>
</dbReference>
<reference evidence="6" key="1">
    <citation type="submission" date="2020-04" db="EMBL/GenBank/DDBJ databases">
        <title>Genome Assembly and Annotation of Botryosphaeria dothidea sdau 11-99, a Latent Pathogen of Apple Fruit Ring Rot in China.</title>
        <authorList>
            <person name="Yu C."/>
            <person name="Diao Y."/>
            <person name="Lu Q."/>
            <person name="Zhao J."/>
            <person name="Cui S."/>
            <person name="Peng C."/>
            <person name="He B."/>
            <person name="Liu H."/>
        </authorList>
    </citation>
    <scope>NUCLEOTIDE SEQUENCE [LARGE SCALE GENOMIC DNA]</scope>
    <source>
        <strain evidence="6">Sdau11-99</strain>
    </source>
</reference>
<dbReference type="PROSITE" id="PS51891">
    <property type="entry name" value="CENP_V_GFA"/>
    <property type="match status" value="1"/>
</dbReference>
<organism evidence="6 7">
    <name type="scientific">Botryosphaeria dothidea</name>
    <dbReference type="NCBI Taxonomy" id="55169"/>
    <lineage>
        <taxon>Eukaryota</taxon>
        <taxon>Fungi</taxon>
        <taxon>Dikarya</taxon>
        <taxon>Ascomycota</taxon>
        <taxon>Pezizomycotina</taxon>
        <taxon>Dothideomycetes</taxon>
        <taxon>Dothideomycetes incertae sedis</taxon>
        <taxon>Botryosphaeriales</taxon>
        <taxon>Botryosphaeriaceae</taxon>
        <taxon>Botryosphaeria</taxon>
    </lineage>
</organism>
<dbReference type="Gene3D" id="3.90.1590.10">
    <property type="entry name" value="glutathione-dependent formaldehyde- activating enzyme (gfa)"/>
    <property type="match status" value="1"/>
</dbReference>
<dbReference type="SUPFAM" id="SSF51316">
    <property type="entry name" value="Mss4-like"/>
    <property type="match status" value="1"/>
</dbReference>
<dbReference type="Pfam" id="PF04828">
    <property type="entry name" value="GFA"/>
    <property type="match status" value="1"/>
</dbReference>
<proteinExistence type="inferred from homology"/>
<dbReference type="InterPro" id="IPR006913">
    <property type="entry name" value="CENP-V/GFA"/>
</dbReference>
<evidence type="ECO:0000256" key="1">
    <source>
        <dbReference type="ARBA" id="ARBA00005495"/>
    </source>
</evidence>
<dbReference type="InterPro" id="IPR011057">
    <property type="entry name" value="Mss4-like_sf"/>
</dbReference>
<feature type="domain" description="CENP-V/GFA" evidence="5">
    <location>
        <begin position="12"/>
        <end position="123"/>
    </location>
</feature>
<dbReference type="Proteomes" id="UP000572817">
    <property type="component" value="Unassembled WGS sequence"/>
</dbReference>
<keyword evidence="4" id="KW-0456">Lyase</keyword>
<sequence>MGDETSASSSTIRGSCLCGKITYEAVGAPVNSCLCFCNSCRKHTGSIGMANSWYMKENFKLLTGADTLRTYNDHSPDSGGMIERSFCVDCGSTLVAENKEKFPGAVIVPAGSMEIDPAGDAWRPGGEYFCKRKAPWFQTPEDTTKYRELF</sequence>
<comment type="caution">
    <text evidence="6">The sequence shown here is derived from an EMBL/GenBank/DDBJ whole genome shotgun (WGS) entry which is preliminary data.</text>
</comment>
<evidence type="ECO:0000313" key="6">
    <source>
        <dbReference type="EMBL" id="KAF4311714.1"/>
    </source>
</evidence>
<dbReference type="OrthoDB" id="406544at2759"/>
<evidence type="ECO:0000256" key="2">
    <source>
        <dbReference type="ARBA" id="ARBA00022723"/>
    </source>
</evidence>
<comment type="similarity">
    <text evidence="1">Belongs to the Gfa family.</text>
</comment>
<evidence type="ECO:0000313" key="7">
    <source>
        <dbReference type="Proteomes" id="UP000572817"/>
    </source>
</evidence>
<keyword evidence="7" id="KW-1185">Reference proteome</keyword>
<name>A0A8H4J2W3_9PEZI</name>
<dbReference type="PANTHER" id="PTHR33337:SF39">
    <property type="entry name" value="DUF636 DOMAIN PROTEIN (AFU_ORTHOLOGUE AFUA_6G11530)"/>
    <property type="match status" value="1"/>
</dbReference>
<dbReference type="PANTHER" id="PTHR33337">
    <property type="entry name" value="GFA DOMAIN-CONTAINING PROTEIN"/>
    <property type="match status" value="1"/>
</dbReference>
<evidence type="ECO:0000256" key="3">
    <source>
        <dbReference type="ARBA" id="ARBA00022833"/>
    </source>
</evidence>
<keyword evidence="2" id="KW-0479">Metal-binding</keyword>
<evidence type="ECO:0000256" key="4">
    <source>
        <dbReference type="ARBA" id="ARBA00023239"/>
    </source>
</evidence>
<dbReference type="AlphaFoldDB" id="A0A8H4J2W3"/>
<protein>
    <recommendedName>
        <fullName evidence="5">CENP-V/GFA domain-containing protein</fullName>
    </recommendedName>
</protein>
<evidence type="ECO:0000259" key="5">
    <source>
        <dbReference type="PROSITE" id="PS51891"/>
    </source>
</evidence>